<organism evidence="1 2">
    <name type="scientific">Sphingomonas naphthae</name>
    <dbReference type="NCBI Taxonomy" id="1813468"/>
    <lineage>
        <taxon>Bacteria</taxon>
        <taxon>Pseudomonadati</taxon>
        <taxon>Pseudomonadota</taxon>
        <taxon>Alphaproteobacteria</taxon>
        <taxon>Sphingomonadales</taxon>
        <taxon>Sphingomonadaceae</taxon>
        <taxon>Sphingomonas</taxon>
    </lineage>
</organism>
<dbReference type="Proteomes" id="UP001220395">
    <property type="component" value="Chromosome"/>
</dbReference>
<accession>A0ABY7TJP7</accession>
<gene>
    <name evidence="1" type="ORF">PQ455_16375</name>
</gene>
<dbReference type="RefSeq" id="WP_273687206.1">
    <property type="nucleotide sequence ID" value="NZ_CP117411.1"/>
</dbReference>
<name>A0ABY7TJP7_9SPHN</name>
<dbReference type="EMBL" id="CP117411">
    <property type="protein sequence ID" value="WCT73176.1"/>
    <property type="molecule type" value="Genomic_DNA"/>
</dbReference>
<reference evidence="1 2" key="1">
    <citation type="submission" date="2023-02" db="EMBL/GenBank/DDBJ databases">
        <title>Genome sequence of Sphingomonas naphthae.</title>
        <authorList>
            <person name="Kim S."/>
            <person name="Heo J."/>
            <person name="Kwon S.-W."/>
        </authorList>
    </citation>
    <scope>NUCLEOTIDE SEQUENCE [LARGE SCALE GENOMIC DNA]</scope>
    <source>
        <strain evidence="1 2">KACC 18716</strain>
    </source>
</reference>
<sequence>MNRLQPKIPEAMKRTLFGRGSFVYGDSVKDIALSIVRWRYFKADGSPDYRYQPDSGYWRLNHVVAIAKSAMTFGPSHSWDCPHDSLSELSEFIHEPVSVEVEKGQFRAVNGEVYWKEWRYDPIFNDRSYDDFVKSVSLLDALLNKIQNIG</sequence>
<evidence type="ECO:0000313" key="1">
    <source>
        <dbReference type="EMBL" id="WCT73176.1"/>
    </source>
</evidence>
<protein>
    <submittedName>
        <fullName evidence="1">Uncharacterized protein</fullName>
    </submittedName>
</protein>
<evidence type="ECO:0000313" key="2">
    <source>
        <dbReference type="Proteomes" id="UP001220395"/>
    </source>
</evidence>
<keyword evidence="2" id="KW-1185">Reference proteome</keyword>
<proteinExistence type="predicted"/>